<accession>A0A7V1P371</accession>
<comment type="function">
    <text evidence="1">Converts GTP to 7,8-dihydroneopterin triphosphate.</text>
</comment>
<dbReference type="HAMAP" id="MF_01527_B">
    <property type="entry name" value="GTP_cyclohydrol_B"/>
    <property type="match status" value="1"/>
</dbReference>
<organism evidence="2">
    <name type="scientific">Desulfofervidus auxilii</name>
    <dbReference type="NCBI Taxonomy" id="1621989"/>
    <lineage>
        <taxon>Bacteria</taxon>
        <taxon>Pseudomonadati</taxon>
        <taxon>Thermodesulfobacteriota</taxon>
        <taxon>Candidatus Desulfofervidia</taxon>
        <taxon>Candidatus Desulfofervidales</taxon>
        <taxon>Candidatus Desulfofervidaceae</taxon>
        <taxon>Candidatus Desulfofervidus</taxon>
    </lineage>
</organism>
<evidence type="ECO:0000256" key="1">
    <source>
        <dbReference type="HAMAP-Rule" id="MF_01527"/>
    </source>
</evidence>
<comment type="pathway">
    <text evidence="1">Cofactor biosynthesis; 7,8-dihydroneopterin triphosphate biosynthesis; 7,8-dihydroneopterin triphosphate from GTP: step 1/1.</text>
</comment>
<dbReference type="GO" id="GO:0003934">
    <property type="term" value="F:GTP cyclohydrolase I activity"/>
    <property type="evidence" value="ECO:0007669"/>
    <property type="project" value="UniProtKB-UniRule"/>
</dbReference>
<dbReference type="Pfam" id="PF02649">
    <property type="entry name" value="GCHY-1"/>
    <property type="match status" value="1"/>
</dbReference>
<keyword evidence="1" id="KW-0378">Hydrolase</keyword>
<comment type="caution">
    <text evidence="2">The sequence shown here is derived from an EMBL/GenBank/DDBJ whole genome shotgun (WGS) entry which is preliminary data.</text>
</comment>
<dbReference type="Proteomes" id="UP000886268">
    <property type="component" value="Unassembled WGS sequence"/>
</dbReference>
<gene>
    <name evidence="1" type="primary">folE2</name>
    <name evidence="2" type="ORF">ENJ03_04970</name>
</gene>
<dbReference type="EMBL" id="DRKW01000289">
    <property type="protein sequence ID" value="HEB74554.1"/>
    <property type="molecule type" value="Genomic_DNA"/>
</dbReference>
<name>A0A7V1P371_DESA2</name>
<dbReference type="NCBIfam" id="NF010200">
    <property type="entry name" value="PRK13674.1-1"/>
    <property type="match status" value="1"/>
</dbReference>
<proteinExistence type="inferred from homology"/>
<dbReference type="InterPro" id="IPR022838">
    <property type="entry name" value="GTP_cyclohydrolase_FolE2"/>
</dbReference>
<dbReference type="RefSeq" id="WP_066065105.1">
    <property type="nucleotide sequence ID" value="NZ_CP013015.1"/>
</dbReference>
<protein>
    <recommendedName>
        <fullName evidence="1">GTP cyclohydrolase FolE2</fullName>
        <ecNumber evidence="1">3.5.4.16</ecNumber>
    </recommendedName>
</protein>
<dbReference type="OrthoDB" id="9774824at2"/>
<dbReference type="InterPro" id="IPR003801">
    <property type="entry name" value="GTP_cyclohydrolase_FolE2/MptA"/>
</dbReference>
<feature type="site" description="May be catalytically important" evidence="1">
    <location>
        <position position="148"/>
    </location>
</feature>
<sequence length="259" mass="30350">MSIMIDVQSLPDYRQIEVDKVGIKDIRYPITVLDRENGTQKTVAYINMYVGLPHRFKGTHMSRFVEILNEYQGELISFKSMKEILHKMKERLNAVSAHLEIEFPYFMEKKAPVSKTKGLMEYLCTFIGNLRDKIELELKVRVPICTLCPCSKEISEFGAHNQRGIVNLRLRFRKFIWLEDIIKLVEQAGSSEVYSLLKRVDEKYVTEKAYQNPKFVEDVVREIAKKLLSDDNITWFAVEAENFESIHNHSAYAYIERKK</sequence>
<dbReference type="UniPathway" id="UPA00848">
    <property type="reaction ID" value="UER00151"/>
</dbReference>
<comment type="similarity">
    <text evidence="1">Belongs to the GTP cyclohydrolase IV family.</text>
</comment>
<comment type="catalytic activity">
    <reaction evidence="1">
        <text>GTP + H2O = 7,8-dihydroneopterin 3'-triphosphate + formate + H(+)</text>
        <dbReference type="Rhea" id="RHEA:17473"/>
        <dbReference type="ChEBI" id="CHEBI:15377"/>
        <dbReference type="ChEBI" id="CHEBI:15378"/>
        <dbReference type="ChEBI" id="CHEBI:15740"/>
        <dbReference type="ChEBI" id="CHEBI:37565"/>
        <dbReference type="ChEBI" id="CHEBI:58462"/>
        <dbReference type="EC" id="3.5.4.16"/>
    </reaction>
</comment>
<evidence type="ECO:0000313" key="2">
    <source>
        <dbReference type="EMBL" id="HEB74554.1"/>
    </source>
</evidence>
<dbReference type="Gene3D" id="3.10.270.10">
    <property type="entry name" value="Urate Oxidase"/>
    <property type="match status" value="1"/>
</dbReference>
<dbReference type="EC" id="3.5.4.16" evidence="1"/>
<dbReference type="PANTHER" id="PTHR36445:SF1">
    <property type="entry name" value="GTP CYCLOHYDROLASE MPTA"/>
    <property type="match status" value="1"/>
</dbReference>
<dbReference type="GO" id="GO:0046654">
    <property type="term" value="P:tetrahydrofolate biosynthetic process"/>
    <property type="evidence" value="ECO:0007669"/>
    <property type="project" value="UniProtKB-UniRule"/>
</dbReference>
<dbReference type="AlphaFoldDB" id="A0A7V1P371"/>
<reference evidence="2" key="1">
    <citation type="journal article" date="2020" name="mSystems">
        <title>Genome- and Community-Level Interaction Insights into Carbon Utilization and Element Cycling Functions of Hydrothermarchaeota in Hydrothermal Sediment.</title>
        <authorList>
            <person name="Zhou Z."/>
            <person name="Liu Y."/>
            <person name="Xu W."/>
            <person name="Pan J."/>
            <person name="Luo Z.H."/>
            <person name="Li M."/>
        </authorList>
    </citation>
    <scope>NUCLEOTIDE SEQUENCE [LARGE SCALE GENOMIC DNA]</scope>
    <source>
        <strain evidence="2">HyVt-45</strain>
    </source>
</reference>
<dbReference type="PANTHER" id="PTHR36445">
    <property type="entry name" value="GTP CYCLOHYDROLASE MPTA"/>
    <property type="match status" value="1"/>
</dbReference>